<dbReference type="Proteomes" id="UP001157006">
    <property type="component" value="Chromosome 4"/>
</dbReference>
<protein>
    <submittedName>
        <fullName evidence="1">Uncharacterized protein</fullName>
    </submittedName>
</protein>
<keyword evidence="2" id="KW-1185">Reference proteome</keyword>
<name>A0AAV1AKJ7_VICFA</name>
<proteinExistence type="predicted"/>
<dbReference type="EMBL" id="OX451739">
    <property type="protein sequence ID" value="CAI8610912.1"/>
    <property type="molecule type" value="Genomic_DNA"/>
</dbReference>
<gene>
    <name evidence="1" type="ORF">VFH_IV204400</name>
</gene>
<reference evidence="1 2" key="1">
    <citation type="submission" date="2023-01" db="EMBL/GenBank/DDBJ databases">
        <authorList>
            <person name="Kreplak J."/>
        </authorList>
    </citation>
    <scope>NUCLEOTIDE SEQUENCE [LARGE SCALE GENOMIC DNA]</scope>
</reference>
<organism evidence="1 2">
    <name type="scientific">Vicia faba</name>
    <name type="common">Broad bean</name>
    <name type="synonym">Faba vulgaris</name>
    <dbReference type="NCBI Taxonomy" id="3906"/>
    <lineage>
        <taxon>Eukaryota</taxon>
        <taxon>Viridiplantae</taxon>
        <taxon>Streptophyta</taxon>
        <taxon>Embryophyta</taxon>
        <taxon>Tracheophyta</taxon>
        <taxon>Spermatophyta</taxon>
        <taxon>Magnoliopsida</taxon>
        <taxon>eudicotyledons</taxon>
        <taxon>Gunneridae</taxon>
        <taxon>Pentapetalae</taxon>
        <taxon>rosids</taxon>
        <taxon>fabids</taxon>
        <taxon>Fabales</taxon>
        <taxon>Fabaceae</taxon>
        <taxon>Papilionoideae</taxon>
        <taxon>50 kb inversion clade</taxon>
        <taxon>NPAAA clade</taxon>
        <taxon>Hologalegina</taxon>
        <taxon>IRL clade</taxon>
        <taxon>Fabeae</taxon>
        <taxon>Vicia</taxon>
    </lineage>
</organism>
<dbReference type="AlphaFoldDB" id="A0AAV1AKJ7"/>
<evidence type="ECO:0000313" key="1">
    <source>
        <dbReference type="EMBL" id="CAI8610912.1"/>
    </source>
</evidence>
<sequence length="143" mass="16396">MGLKDCDSIFFENFFLTETSARQTFFIKLLPFHRLHGQTDLLISDFCLKLVHNPSHSSHLNSGGELNLSVYHHASIFSVSINLTRVSLWLRFPLKLLRFRLRLQLRRAYSNLTSDSSLSQISTSPHCLILIACFSFGMMEVCT</sequence>
<evidence type="ECO:0000313" key="2">
    <source>
        <dbReference type="Proteomes" id="UP001157006"/>
    </source>
</evidence>
<accession>A0AAV1AKJ7</accession>